<reference evidence="1 2" key="1">
    <citation type="submission" date="2024-06" db="EMBL/GenBank/DDBJ databases">
        <title>Genomic Encyclopedia of Type Strains, Phase IV (KMG-IV): sequencing the most valuable type-strain genomes for metagenomic binning, comparative biology and taxonomic classification.</title>
        <authorList>
            <person name="Goeker M."/>
        </authorList>
    </citation>
    <scope>NUCLEOTIDE SEQUENCE [LARGE SCALE GENOMIC DNA]</scope>
    <source>
        <strain evidence="1 2">DSM 105042</strain>
    </source>
</reference>
<accession>A0ABV2HBQ6</accession>
<name>A0ABV2HBQ6_9HYPH</name>
<protein>
    <submittedName>
        <fullName evidence="1">Transposase-like protein</fullName>
    </submittedName>
</protein>
<gene>
    <name evidence="1" type="ORF">ABID21_004113</name>
</gene>
<proteinExistence type="predicted"/>
<keyword evidence="2" id="KW-1185">Reference proteome</keyword>
<sequence>MRNALAYVPKGQHTMVAAAVRQAFIQPDHDGAVQT</sequence>
<evidence type="ECO:0000313" key="1">
    <source>
        <dbReference type="EMBL" id="MET3587980.1"/>
    </source>
</evidence>
<evidence type="ECO:0000313" key="2">
    <source>
        <dbReference type="Proteomes" id="UP001549031"/>
    </source>
</evidence>
<comment type="caution">
    <text evidence="1">The sequence shown here is derived from an EMBL/GenBank/DDBJ whole genome shotgun (WGS) entry which is preliminary data.</text>
</comment>
<dbReference type="Proteomes" id="UP001549031">
    <property type="component" value="Unassembled WGS sequence"/>
</dbReference>
<dbReference type="EMBL" id="JBEPLJ010000018">
    <property type="protein sequence ID" value="MET3587980.1"/>
    <property type="molecule type" value="Genomic_DNA"/>
</dbReference>
<organism evidence="1 2">
    <name type="scientific">Pseudorhizobium tarimense</name>
    <dbReference type="NCBI Taxonomy" id="1079109"/>
    <lineage>
        <taxon>Bacteria</taxon>
        <taxon>Pseudomonadati</taxon>
        <taxon>Pseudomonadota</taxon>
        <taxon>Alphaproteobacteria</taxon>
        <taxon>Hyphomicrobiales</taxon>
        <taxon>Rhizobiaceae</taxon>
        <taxon>Rhizobium/Agrobacterium group</taxon>
        <taxon>Pseudorhizobium</taxon>
    </lineage>
</organism>